<organism evidence="2 3">
    <name type="scientific">Heterorhabditis bacteriophora</name>
    <name type="common">Entomopathogenic nematode worm</name>
    <dbReference type="NCBI Taxonomy" id="37862"/>
    <lineage>
        <taxon>Eukaryota</taxon>
        <taxon>Metazoa</taxon>
        <taxon>Ecdysozoa</taxon>
        <taxon>Nematoda</taxon>
        <taxon>Chromadorea</taxon>
        <taxon>Rhabditida</taxon>
        <taxon>Rhabditina</taxon>
        <taxon>Rhabditomorpha</taxon>
        <taxon>Strongyloidea</taxon>
        <taxon>Heterorhabditidae</taxon>
        <taxon>Heterorhabditis</taxon>
    </lineage>
</organism>
<evidence type="ECO:0000256" key="1">
    <source>
        <dbReference type="SAM" id="Phobius"/>
    </source>
</evidence>
<dbReference type="Proteomes" id="UP000095283">
    <property type="component" value="Unplaced"/>
</dbReference>
<feature type="transmembrane region" description="Helical" evidence="1">
    <location>
        <begin position="12"/>
        <end position="35"/>
    </location>
</feature>
<keyword evidence="1" id="KW-0812">Transmembrane</keyword>
<keyword evidence="1" id="KW-0472">Membrane</keyword>
<protein>
    <submittedName>
        <fullName evidence="3">Ovule protein</fullName>
    </submittedName>
</protein>
<accession>A0A1I7W6A2</accession>
<keyword evidence="1" id="KW-1133">Transmembrane helix</keyword>
<evidence type="ECO:0000313" key="2">
    <source>
        <dbReference type="Proteomes" id="UP000095283"/>
    </source>
</evidence>
<proteinExistence type="predicted"/>
<keyword evidence="2" id="KW-1185">Reference proteome</keyword>
<dbReference type="WBParaSite" id="Hba_00137">
    <property type="protein sequence ID" value="Hba_00137"/>
    <property type="gene ID" value="Hba_00137"/>
</dbReference>
<dbReference type="AlphaFoldDB" id="A0A1I7W6A2"/>
<sequence>MSDNSLHYRLLINIILFAAEVFLMDLSYSLSIYLIGLHSRITTLISISLDSCCAHEVGNLFHFVRYLLVL</sequence>
<reference evidence="3" key="1">
    <citation type="submission" date="2016-11" db="UniProtKB">
        <authorList>
            <consortium name="WormBaseParasite"/>
        </authorList>
    </citation>
    <scope>IDENTIFICATION</scope>
</reference>
<name>A0A1I7W6A2_HETBA</name>
<evidence type="ECO:0000313" key="3">
    <source>
        <dbReference type="WBParaSite" id="Hba_00137"/>
    </source>
</evidence>